<gene>
    <name evidence="1" type="ORF">PAXINDRAFT_39012</name>
</gene>
<feature type="non-terminal residue" evidence="1">
    <location>
        <position position="1"/>
    </location>
</feature>
<sequence>ISAWNVGGELQSPKNMTFGSKSPWGVMNAAFQRSPGLICTLLYPHLISNFV</sequence>
<proteinExistence type="predicted"/>
<reference evidence="1 2" key="1">
    <citation type="submission" date="2014-06" db="EMBL/GenBank/DDBJ databases">
        <authorList>
            <consortium name="DOE Joint Genome Institute"/>
            <person name="Kuo A."/>
            <person name="Kohler A."/>
            <person name="Nagy L.G."/>
            <person name="Floudas D."/>
            <person name="Copeland A."/>
            <person name="Barry K.W."/>
            <person name="Cichocki N."/>
            <person name="Veneault-Fourrey C."/>
            <person name="LaButti K."/>
            <person name="Lindquist E.A."/>
            <person name="Lipzen A."/>
            <person name="Lundell T."/>
            <person name="Morin E."/>
            <person name="Murat C."/>
            <person name="Sun H."/>
            <person name="Tunlid A."/>
            <person name="Henrissat B."/>
            <person name="Grigoriev I.V."/>
            <person name="Hibbett D.S."/>
            <person name="Martin F."/>
            <person name="Nordberg H.P."/>
            <person name="Cantor M.N."/>
            <person name="Hua S.X."/>
        </authorList>
    </citation>
    <scope>NUCLEOTIDE SEQUENCE [LARGE SCALE GENOMIC DNA]</scope>
    <source>
        <strain evidence="1 2">ATCC 200175</strain>
    </source>
</reference>
<accession>A0A0C9SMY7</accession>
<dbReference type="EMBL" id="KN820061">
    <property type="protein sequence ID" value="KIJ06994.1"/>
    <property type="molecule type" value="Genomic_DNA"/>
</dbReference>
<keyword evidence="2" id="KW-1185">Reference proteome</keyword>
<dbReference type="Proteomes" id="UP000053647">
    <property type="component" value="Unassembled WGS sequence"/>
</dbReference>
<dbReference type="AlphaFoldDB" id="A0A0C9SMY7"/>
<evidence type="ECO:0000313" key="1">
    <source>
        <dbReference type="EMBL" id="KIJ06994.1"/>
    </source>
</evidence>
<organism evidence="1 2">
    <name type="scientific">Paxillus involutus ATCC 200175</name>
    <dbReference type="NCBI Taxonomy" id="664439"/>
    <lineage>
        <taxon>Eukaryota</taxon>
        <taxon>Fungi</taxon>
        <taxon>Dikarya</taxon>
        <taxon>Basidiomycota</taxon>
        <taxon>Agaricomycotina</taxon>
        <taxon>Agaricomycetes</taxon>
        <taxon>Agaricomycetidae</taxon>
        <taxon>Boletales</taxon>
        <taxon>Paxilineae</taxon>
        <taxon>Paxillaceae</taxon>
        <taxon>Paxillus</taxon>
    </lineage>
</organism>
<reference evidence="2" key="2">
    <citation type="submission" date="2015-01" db="EMBL/GenBank/DDBJ databases">
        <title>Evolutionary Origins and Diversification of the Mycorrhizal Mutualists.</title>
        <authorList>
            <consortium name="DOE Joint Genome Institute"/>
            <consortium name="Mycorrhizal Genomics Consortium"/>
            <person name="Kohler A."/>
            <person name="Kuo A."/>
            <person name="Nagy L.G."/>
            <person name="Floudas D."/>
            <person name="Copeland A."/>
            <person name="Barry K.W."/>
            <person name="Cichocki N."/>
            <person name="Veneault-Fourrey C."/>
            <person name="LaButti K."/>
            <person name="Lindquist E.A."/>
            <person name="Lipzen A."/>
            <person name="Lundell T."/>
            <person name="Morin E."/>
            <person name="Murat C."/>
            <person name="Riley R."/>
            <person name="Ohm R."/>
            <person name="Sun H."/>
            <person name="Tunlid A."/>
            <person name="Henrissat B."/>
            <person name="Grigoriev I.V."/>
            <person name="Hibbett D.S."/>
            <person name="Martin F."/>
        </authorList>
    </citation>
    <scope>NUCLEOTIDE SEQUENCE [LARGE SCALE GENOMIC DNA]</scope>
    <source>
        <strain evidence="2">ATCC 200175</strain>
    </source>
</reference>
<feature type="non-terminal residue" evidence="1">
    <location>
        <position position="51"/>
    </location>
</feature>
<dbReference type="HOGENOM" id="CLU_193398_0_0_1"/>
<evidence type="ECO:0000313" key="2">
    <source>
        <dbReference type="Proteomes" id="UP000053647"/>
    </source>
</evidence>
<name>A0A0C9SMY7_PAXIN</name>
<protein>
    <submittedName>
        <fullName evidence="1">Uncharacterized protein</fullName>
    </submittedName>
</protein>